<reference evidence="19" key="1">
    <citation type="submission" date="2017-09" db="EMBL/GenBank/DDBJ databases">
        <title>Depth-based differentiation of microbial function through sediment-hosted aquifers and enrichment of novel symbionts in the deep terrestrial subsurface.</title>
        <authorList>
            <person name="Probst A.J."/>
            <person name="Ladd B."/>
            <person name="Jarett J.K."/>
            <person name="Geller-Mcgrath D.E."/>
            <person name="Sieber C.M.K."/>
            <person name="Emerson J.B."/>
            <person name="Anantharaman K."/>
            <person name="Thomas B.C."/>
            <person name="Malmstrom R."/>
            <person name="Stieglmeier M."/>
            <person name="Klingl A."/>
            <person name="Woyke T."/>
            <person name="Ryan C.M."/>
            <person name="Banfield J.F."/>
        </authorList>
    </citation>
    <scope>NUCLEOTIDE SEQUENCE [LARGE SCALE GENOMIC DNA]</scope>
</reference>
<evidence type="ECO:0000256" key="15">
    <source>
        <dbReference type="ARBA" id="ARBA00023180"/>
    </source>
</evidence>
<keyword evidence="3" id="KW-1003">Cell membrane</keyword>
<keyword evidence="13" id="KW-1015">Disulfide bond</keyword>
<evidence type="ECO:0000256" key="9">
    <source>
        <dbReference type="ARBA" id="ARBA00022840"/>
    </source>
</evidence>
<dbReference type="CDD" id="cd00063">
    <property type="entry name" value="FN3"/>
    <property type="match status" value="1"/>
</dbReference>
<dbReference type="InterPro" id="IPR036116">
    <property type="entry name" value="FN3_sf"/>
</dbReference>
<evidence type="ECO:0000256" key="12">
    <source>
        <dbReference type="ARBA" id="ARBA00023137"/>
    </source>
</evidence>
<evidence type="ECO:0000256" key="6">
    <source>
        <dbReference type="ARBA" id="ARBA00022729"/>
    </source>
</evidence>
<dbReference type="EC" id="2.7.10.1" evidence="2"/>
<dbReference type="GO" id="GO:0005524">
    <property type="term" value="F:ATP binding"/>
    <property type="evidence" value="ECO:0007669"/>
    <property type="project" value="UniProtKB-KW"/>
</dbReference>
<feature type="domain" description="Fibronectin type-III" evidence="17">
    <location>
        <begin position="652"/>
        <end position="740"/>
    </location>
</feature>
<evidence type="ECO:0000256" key="11">
    <source>
        <dbReference type="ARBA" id="ARBA00023136"/>
    </source>
</evidence>
<feature type="transmembrane region" description="Helical" evidence="16">
    <location>
        <begin position="110"/>
        <end position="132"/>
    </location>
</feature>
<evidence type="ECO:0000256" key="13">
    <source>
        <dbReference type="ARBA" id="ARBA00023157"/>
    </source>
</evidence>
<comment type="caution">
    <text evidence="18">The sequence shown here is derived from an EMBL/GenBank/DDBJ whole genome shotgun (WGS) entry which is preliminary data.</text>
</comment>
<dbReference type="InterPro" id="IPR055163">
    <property type="entry name" value="ALK/LTK-like_GRD"/>
</dbReference>
<dbReference type="SUPFAM" id="SSF49265">
    <property type="entry name" value="Fibronectin type III"/>
    <property type="match status" value="2"/>
</dbReference>
<evidence type="ECO:0000256" key="1">
    <source>
        <dbReference type="ARBA" id="ARBA00004251"/>
    </source>
</evidence>
<evidence type="ECO:0000256" key="2">
    <source>
        <dbReference type="ARBA" id="ARBA00011902"/>
    </source>
</evidence>
<keyword evidence="9" id="KW-0067">ATP-binding</keyword>
<dbReference type="InterPro" id="IPR003961">
    <property type="entry name" value="FN3_dom"/>
</dbReference>
<keyword evidence="15" id="KW-0325">Glycoprotein</keyword>
<dbReference type="Pfam" id="PF12810">
    <property type="entry name" value="ALK_LTK_GRD"/>
    <property type="match status" value="1"/>
</dbReference>
<accession>A0A2H0TX98</accession>
<dbReference type="InterPro" id="IPR013783">
    <property type="entry name" value="Ig-like_fold"/>
</dbReference>
<keyword evidence="4" id="KW-0808">Transferase</keyword>
<dbReference type="InterPro" id="IPR050713">
    <property type="entry name" value="RTP_Phos/Ushers"/>
</dbReference>
<proteinExistence type="predicted"/>
<dbReference type="Gene3D" id="2.60.40.10">
    <property type="entry name" value="Immunoglobulins"/>
    <property type="match status" value="2"/>
</dbReference>
<dbReference type="PANTHER" id="PTHR46957:SF3">
    <property type="entry name" value="CYTOKINE RECEPTOR"/>
    <property type="match status" value="1"/>
</dbReference>
<dbReference type="AlphaFoldDB" id="A0A2H0TX98"/>
<gene>
    <name evidence="18" type="ORF">COU32_00310</name>
</gene>
<evidence type="ECO:0000256" key="5">
    <source>
        <dbReference type="ARBA" id="ARBA00022692"/>
    </source>
</evidence>
<evidence type="ECO:0000256" key="14">
    <source>
        <dbReference type="ARBA" id="ARBA00023170"/>
    </source>
</evidence>
<dbReference type="GO" id="GO:0004714">
    <property type="term" value="F:transmembrane receptor protein tyrosine kinase activity"/>
    <property type="evidence" value="ECO:0007669"/>
    <property type="project" value="UniProtKB-EC"/>
</dbReference>
<keyword evidence="10 16" id="KW-1133">Transmembrane helix</keyword>
<comment type="subcellular location">
    <subcellularLocation>
        <location evidence="1">Cell membrane</location>
        <topology evidence="1">Single-pass type I membrane protein</topology>
    </subcellularLocation>
</comment>
<evidence type="ECO:0000313" key="19">
    <source>
        <dbReference type="Proteomes" id="UP000231530"/>
    </source>
</evidence>
<dbReference type="EMBL" id="PFBY01000005">
    <property type="protein sequence ID" value="PIR76765.1"/>
    <property type="molecule type" value="Genomic_DNA"/>
</dbReference>
<dbReference type="SMART" id="SM00060">
    <property type="entry name" value="FN3"/>
    <property type="match status" value="2"/>
</dbReference>
<keyword evidence="14" id="KW-0675">Receptor</keyword>
<keyword evidence="5 16" id="KW-0812">Transmembrane</keyword>
<feature type="domain" description="Fibronectin type-III" evidence="17">
    <location>
        <begin position="741"/>
        <end position="828"/>
    </location>
</feature>
<dbReference type="Pfam" id="PF00041">
    <property type="entry name" value="fn3"/>
    <property type="match status" value="1"/>
</dbReference>
<dbReference type="GO" id="GO:0005886">
    <property type="term" value="C:plasma membrane"/>
    <property type="evidence" value="ECO:0007669"/>
    <property type="project" value="UniProtKB-SubCell"/>
</dbReference>
<evidence type="ECO:0000259" key="17">
    <source>
        <dbReference type="PROSITE" id="PS50853"/>
    </source>
</evidence>
<dbReference type="PROSITE" id="PS50853">
    <property type="entry name" value="FN3"/>
    <property type="match status" value="2"/>
</dbReference>
<evidence type="ECO:0000256" key="16">
    <source>
        <dbReference type="SAM" id="Phobius"/>
    </source>
</evidence>
<keyword evidence="8" id="KW-0418">Kinase</keyword>
<name>A0A2H0TX98_9BACT</name>
<keyword evidence="11 16" id="KW-0472">Membrane</keyword>
<keyword evidence="7" id="KW-0547">Nucleotide-binding</keyword>
<evidence type="ECO:0000256" key="7">
    <source>
        <dbReference type="ARBA" id="ARBA00022741"/>
    </source>
</evidence>
<keyword evidence="12" id="KW-0829">Tyrosine-protein kinase</keyword>
<keyword evidence="6" id="KW-0732">Signal</keyword>
<dbReference type="Proteomes" id="UP000231530">
    <property type="component" value="Unassembled WGS sequence"/>
</dbReference>
<sequence>MRTRMVKKNDQKDIYSNDPSWYVTDEKLQRYWLWHGLWKSKSGLQGRNISQVEHRQKLYLNGQIIKQYFKDFFLFPIWVVKFLLPTYMKGKNNVFSNIKKILTQKEFHPLRVAALSQFVFLCSLVFIGYIVVFQYSSRSLATDYNWTQSDWSAGVDLVTTADYTNNSTNWTKYYAASSTLEASSTIAFALQTTSTVETVDGDFNNGTTATTTVNSGSIGLSEVLSASSTVFSTTGTVAWVVPDGNSSIDLDVSGSQGSANTSYYTDAGGKGGRVQATYPVSAGQTVYIYVGERSPTNSKVAPFNGGGAGGSNSSAGGGASDIRVGGTALTDRIIVGGGGGGGSYDSTPAGYGGYPAGSNGTGAGGTQSSGYALGQGGSGGSRGGGGGGGYYGGYGGSYGGGGGGSSYADPNATNVTSTNNYRSGSGLVSISYFAPAAIATYYSSGIFTSDVIALELHTGFTTLDYTATLNGQTITLDIRAGNSATVDGTWTDWTTSVASGGDISSLGTHRYVQYRANLSTNDTSVTPTLDDVTINYTKYPTSGTLISTTFDSGEANIILNNISWTENLPDGTVDAQLQLRTSPDGSTWTDWMGPNGSSSTYFTDNTGGETLPESITDATDDEWIQYQVILSSTGSSTPSISSITLAMNPPAPPGAPVIGDFTGVTTSTMTLNWETVTDTVYYIISLTVPEYTSVTTTEISYTFDSNLEPNTRYYYEVVARDQYDQDSATSTQRSTYTNPNSPLAVTAIANGQTAANLTWSANSNPSDTVYQIYDNNAVLKGSTTSTSYTVTELTAGTSYTFTVRAIYNADNTSYEESDASSSITTAVPAKAVIFTLEVGGPAPSFNFVGSTESHTVEVSAIVQVGDVYKASLTLHSNDVSTGPLGAGESANVDLSGNGISDTTVTMNSVTASGANFTLSAIPQTSGATYSNPPIAKTILVESLTQDGVATTTPQSVKVVVINDGDKTTQDTKIHLRFNIDNAIQMAISQDPSFEDSSYQSYQSSTEWALPEGNGAKVVYVRFRSKEGGTITYSGVITLTDQSNDDPNALLLEKPLVIEDIPCSLEKQQPYKTKEHPGVYYITDICTKRAFSNTDMYFSYFTSWDDVHTTSISSLGAIPDDTVEPFMTMRLLTIDDRTTLTEGALIKTFDTPKVYIIQDNQRHWIPNEATFNTYHYKWTNILIVEDELLHAFDVGSDVE</sequence>
<evidence type="ECO:0000256" key="8">
    <source>
        <dbReference type="ARBA" id="ARBA00022777"/>
    </source>
</evidence>
<dbReference type="PANTHER" id="PTHR46957">
    <property type="entry name" value="CYTOKINE RECEPTOR"/>
    <property type="match status" value="1"/>
</dbReference>
<evidence type="ECO:0000313" key="18">
    <source>
        <dbReference type="EMBL" id="PIR76765.1"/>
    </source>
</evidence>
<evidence type="ECO:0000256" key="3">
    <source>
        <dbReference type="ARBA" id="ARBA00022475"/>
    </source>
</evidence>
<evidence type="ECO:0000256" key="4">
    <source>
        <dbReference type="ARBA" id="ARBA00022679"/>
    </source>
</evidence>
<organism evidence="18 19">
    <name type="scientific">Candidatus Magasanikbacteria bacterium CG10_big_fil_rev_8_21_14_0_10_42_10</name>
    <dbReference type="NCBI Taxonomy" id="1974649"/>
    <lineage>
        <taxon>Bacteria</taxon>
        <taxon>Candidatus Magasanikiibacteriota</taxon>
    </lineage>
</organism>
<protein>
    <recommendedName>
        <fullName evidence="2">receptor protein-tyrosine kinase</fullName>
        <ecNumber evidence="2">2.7.10.1</ecNumber>
    </recommendedName>
</protein>
<evidence type="ECO:0000256" key="10">
    <source>
        <dbReference type="ARBA" id="ARBA00022989"/>
    </source>
</evidence>